<dbReference type="SMART" id="SM00862">
    <property type="entry name" value="Trans_reg_C"/>
    <property type="match status" value="1"/>
</dbReference>
<accession>A0ABT0FSQ7</accession>
<name>A0ABT0FSQ7_9ACTN</name>
<dbReference type="Pfam" id="PF03704">
    <property type="entry name" value="BTAD"/>
    <property type="match status" value="1"/>
</dbReference>
<dbReference type="PANTHER" id="PTHR35807">
    <property type="entry name" value="TRANSCRIPTIONAL REGULATOR REDD-RELATED"/>
    <property type="match status" value="1"/>
</dbReference>
<dbReference type="EMBL" id="JAKRKC020000001">
    <property type="protein sequence ID" value="MCK2215382.1"/>
    <property type="molecule type" value="Genomic_DNA"/>
</dbReference>
<evidence type="ECO:0000313" key="9">
    <source>
        <dbReference type="Proteomes" id="UP001317259"/>
    </source>
</evidence>
<dbReference type="CDD" id="cd15831">
    <property type="entry name" value="BTAD"/>
    <property type="match status" value="1"/>
</dbReference>
<dbReference type="InterPro" id="IPR051677">
    <property type="entry name" value="AfsR-DnrI-RedD_regulator"/>
</dbReference>
<dbReference type="RefSeq" id="WP_247815259.1">
    <property type="nucleotide sequence ID" value="NZ_JAKRKC020000001.1"/>
</dbReference>
<comment type="caution">
    <text evidence="8">The sequence shown here is derived from an EMBL/GenBank/DDBJ whole genome shotgun (WGS) entry which is preliminary data.</text>
</comment>
<evidence type="ECO:0000256" key="2">
    <source>
        <dbReference type="ARBA" id="ARBA00023015"/>
    </source>
</evidence>
<gene>
    <name evidence="8" type="ORF">MF672_016530</name>
</gene>
<sequence length="628" mass="66761">MHFRMLGPIHATSDDGREVLFGPAKQRCVLAMLLSDAGEVVLADQLVDGLWGAAPPPGARRTLYSYVTRLRALLHTEDVELERRAGGYVLRVERARVDLHRFLRLVDEAQAAPETRRAAALLHEALGLCRREPLAGLPGPWAAGTRVRLEQVRVAAALRYHDIQLGSGHAEQVVARIYEMALAHPLDERLAAQLMTALYRCGRQAEALRVYEEVKEHLGDRLGLAPGSELQGLLQQLAPAEPAGRRDEPQAAPRTGPRIVAHGVPPAAPLGGRPASSRRDRRPGRPRAQVRELARHLLAGAERGVGVAVLSGPGGVGKSALAVLAAHRLRQAFPDGQLYVDLHGLDPRPADPADVLGRFLRALGVDPAAVPPGVEQRAEMYRGLLAGRRVAVVLDGAAGEAQVEPLLPGTPGCAVVATSRLRLVGLPGARLWELGLLSPADALDLLRRVAGHQRVECEPEPSAALAGLCGGLPLALRIAATRLAARPHWPVGHLAARLADPRSRLDALSHGTADVRATLAAGYRLLDGTARRLFRLLGLVGPAPFPASVAAALLEVDVPAAHDVLAALVDVCLLDVTAPDGPDGAGFGMHELTWVYARERAEAEEPPAARAAALARARPLVGEAHPVR</sequence>
<dbReference type="PROSITE" id="PS51755">
    <property type="entry name" value="OMPR_PHOB"/>
    <property type="match status" value="1"/>
</dbReference>
<dbReference type="InterPro" id="IPR027417">
    <property type="entry name" value="P-loop_NTPase"/>
</dbReference>
<dbReference type="Proteomes" id="UP001317259">
    <property type="component" value="Unassembled WGS sequence"/>
</dbReference>
<dbReference type="PRINTS" id="PR00364">
    <property type="entry name" value="DISEASERSIST"/>
</dbReference>
<evidence type="ECO:0000256" key="6">
    <source>
        <dbReference type="SAM" id="MobiDB-lite"/>
    </source>
</evidence>
<feature type="domain" description="OmpR/PhoB-type" evidence="7">
    <location>
        <begin position="1"/>
        <end position="92"/>
    </location>
</feature>
<dbReference type="SMART" id="SM01043">
    <property type="entry name" value="BTAD"/>
    <property type="match status" value="1"/>
</dbReference>
<reference evidence="8 9" key="1">
    <citation type="submission" date="2022-04" db="EMBL/GenBank/DDBJ databases">
        <title>Genome draft of Actinomadura sp. ATCC 31491.</title>
        <authorList>
            <person name="Shi X."/>
            <person name="Du Y."/>
        </authorList>
    </citation>
    <scope>NUCLEOTIDE SEQUENCE [LARGE SCALE GENOMIC DNA]</scope>
    <source>
        <strain evidence="8 9">ATCC 31491</strain>
    </source>
</reference>
<feature type="DNA-binding region" description="OmpR/PhoB-type" evidence="5">
    <location>
        <begin position="1"/>
        <end position="92"/>
    </location>
</feature>
<dbReference type="PANTHER" id="PTHR35807:SF1">
    <property type="entry name" value="TRANSCRIPTIONAL REGULATOR REDD"/>
    <property type="match status" value="1"/>
</dbReference>
<evidence type="ECO:0000313" key="8">
    <source>
        <dbReference type="EMBL" id="MCK2215382.1"/>
    </source>
</evidence>
<feature type="region of interest" description="Disordered" evidence="6">
    <location>
        <begin position="239"/>
        <end position="288"/>
    </location>
</feature>
<dbReference type="Pfam" id="PF00486">
    <property type="entry name" value="Trans_reg_C"/>
    <property type="match status" value="1"/>
</dbReference>
<keyword evidence="9" id="KW-1185">Reference proteome</keyword>
<proteinExistence type="inferred from homology"/>
<evidence type="ECO:0000256" key="1">
    <source>
        <dbReference type="ARBA" id="ARBA00005820"/>
    </source>
</evidence>
<dbReference type="InterPro" id="IPR011990">
    <property type="entry name" value="TPR-like_helical_dom_sf"/>
</dbReference>
<dbReference type="InterPro" id="IPR001867">
    <property type="entry name" value="OmpR/PhoB-type_DNA-bd"/>
</dbReference>
<keyword evidence="2" id="KW-0805">Transcription regulation</keyword>
<organism evidence="8 9">
    <name type="scientific">Actinomadura luzonensis</name>
    <dbReference type="NCBI Taxonomy" id="2805427"/>
    <lineage>
        <taxon>Bacteria</taxon>
        <taxon>Bacillati</taxon>
        <taxon>Actinomycetota</taxon>
        <taxon>Actinomycetes</taxon>
        <taxon>Streptosporangiales</taxon>
        <taxon>Thermomonosporaceae</taxon>
        <taxon>Actinomadura</taxon>
    </lineage>
</organism>
<dbReference type="SUPFAM" id="SSF48452">
    <property type="entry name" value="TPR-like"/>
    <property type="match status" value="1"/>
</dbReference>
<protein>
    <submittedName>
        <fullName evidence="8">NB-ARC domain-containing protein</fullName>
    </submittedName>
</protein>
<evidence type="ECO:0000256" key="5">
    <source>
        <dbReference type="PROSITE-ProRule" id="PRU01091"/>
    </source>
</evidence>
<dbReference type="InterPro" id="IPR005158">
    <property type="entry name" value="BTAD"/>
</dbReference>
<dbReference type="Gene3D" id="1.10.10.10">
    <property type="entry name" value="Winged helix-like DNA-binding domain superfamily/Winged helix DNA-binding domain"/>
    <property type="match status" value="1"/>
</dbReference>
<evidence type="ECO:0000256" key="3">
    <source>
        <dbReference type="ARBA" id="ARBA00023125"/>
    </source>
</evidence>
<keyword evidence="3 5" id="KW-0238">DNA-binding</keyword>
<keyword evidence="4" id="KW-0804">Transcription</keyword>
<comment type="similarity">
    <text evidence="1">Belongs to the AfsR/DnrI/RedD regulatory family.</text>
</comment>
<evidence type="ECO:0000259" key="7">
    <source>
        <dbReference type="PROSITE" id="PS51755"/>
    </source>
</evidence>
<dbReference type="SUPFAM" id="SSF52540">
    <property type="entry name" value="P-loop containing nucleoside triphosphate hydrolases"/>
    <property type="match status" value="1"/>
</dbReference>
<dbReference type="InterPro" id="IPR016032">
    <property type="entry name" value="Sig_transdc_resp-reg_C-effctor"/>
</dbReference>
<dbReference type="InterPro" id="IPR036388">
    <property type="entry name" value="WH-like_DNA-bd_sf"/>
</dbReference>
<evidence type="ECO:0000256" key="4">
    <source>
        <dbReference type="ARBA" id="ARBA00023163"/>
    </source>
</evidence>
<dbReference type="SUPFAM" id="SSF46894">
    <property type="entry name" value="C-terminal effector domain of the bipartite response regulators"/>
    <property type="match status" value="1"/>
</dbReference>
<dbReference type="Gene3D" id="1.25.40.10">
    <property type="entry name" value="Tetratricopeptide repeat domain"/>
    <property type="match status" value="1"/>
</dbReference>
<dbReference type="Gene3D" id="3.40.50.300">
    <property type="entry name" value="P-loop containing nucleotide triphosphate hydrolases"/>
    <property type="match status" value="1"/>
</dbReference>